<gene>
    <name evidence="1" type="ORF">IW261DRAFT_1420075</name>
</gene>
<proteinExistence type="predicted"/>
<accession>A0AA39P7I1</accession>
<protein>
    <submittedName>
        <fullName evidence="1">Uncharacterized protein</fullName>
    </submittedName>
</protein>
<sequence length="220" mass="24700">MDILDDLEKTLTDFELPSDLSPHALRGKYKSIITVAKEQMAKAEEDIPSPPNQLALGVHKKEPILWHAPISEKQACEQEFLIKMVRGYEVVSVEEIMQIVDLGDDEAAIKTLRQSFTDTHCKTVTGHNHLLTLYRIFGVSILLDPSVEMHTKTGTPTFSSSFADTLDILHASLEPFTGVLSKCDNKNWIFLVNFLCAVGTKSVYAFIKEFIESLDDQDDE</sequence>
<comment type="caution">
    <text evidence="1">The sequence shown here is derived from an EMBL/GenBank/DDBJ whole genome shotgun (WGS) entry which is preliminary data.</text>
</comment>
<evidence type="ECO:0000313" key="1">
    <source>
        <dbReference type="EMBL" id="KAK0478701.1"/>
    </source>
</evidence>
<organism evidence="1 2">
    <name type="scientific">Armillaria novae-zelandiae</name>
    <dbReference type="NCBI Taxonomy" id="153914"/>
    <lineage>
        <taxon>Eukaryota</taxon>
        <taxon>Fungi</taxon>
        <taxon>Dikarya</taxon>
        <taxon>Basidiomycota</taxon>
        <taxon>Agaricomycotina</taxon>
        <taxon>Agaricomycetes</taxon>
        <taxon>Agaricomycetidae</taxon>
        <taxon>Agaricales</taxon>
        <taxon>Marasmiineae</taxon>
        <taxon>Physalacriaceae</taxon>
        <taxon>Armillaria</taxon>
    </lineage>
</organism>
<evidence type="ECO:0000313" key="2">
    <source>
        <dbReference type="Proteomes" id="UP001175227"/>
    </source>
</evidence>
<keyword evidence="2" id="KW-1185">Reference proteome</keyword>
<dbReference type="Proteomes" id="UP001175227">
    <property type="component" value="Unassembled WGS sequence"/>
</dbReference>
<dbReference type="EMBL" id="JAUEPR010000013">
    <property type="protein sequence ID" value="KAK0478701.1"/>
    <property type="molecule type" value="Genomic_DNA"/>
</dbReference>
<name>A0AA39P7I1_9AGAR</name>
<dbReference type="AlphaFoldDB" id="A0AA39P7I1"/>
<reference evidence="1" key="1">
    <citation type="submission" date="2023-06" db="EMBL/GenBank/DDBJ databases">
        <authorList>
            <consortium name="Lawrence Berkeley National Laboratory"/>
            <person name="Ahrendt S."/>
            <person name="Sahu N."/>
            <person name="Indic B."/>
            <person name="Wong-Bajracharya J."/>
            <person name="Merenyi Z."/>
            <person name="Ke H.-M."/>
            <person name="Monk M."/>
            <person name="Kocsube S."/>
            <person name="Drula E."/>
            <person name="Lipzen A."/>
            <person name="Balint B."/>
            <person name="Henrissat B."/>
            <person name="Andreopoulos B."/>
            <person name="Martin F.M."/>
            <person name="Harder C.B."/>
            <person name="Rigling D."/>
            <person name="Ford K.L."/>
            <person name="Foster G.D."/>
            <person name="Pangilinan J."/>
            <person name="Papanicolaou A."/>
            <person name="Barry K."/>
            <person name="LaButti K."/>
            <person name="Viragh M."/>
            <person name="Koriabine M."/>
            <person name="Yan M."/>
            <person name="Riley R."/>
            <person name="Champramary S."/>
            <person name="Plett K.L."/>
            <person name="Tsai I.J."/>
            <person name="Slot J."/>
            <person name="Sipos G."/>
            <person name="Plett J."/>
            <person name="Nagy L.G."/>
            <person name="Grigoriev I.V."/>
        </authorList>
    </citation>
    <scope>NUCLEOTIDE SEQUENCE</scope>
    <source>
        <strain evidence="1">ICMP 16352</strain>
    </source>
</reference>